<dbReference type="GO" id="GO:0005737">
    <property type="term" value="C:cytoplasm"/>
    <property type="evidence" value="ECO:0007669"/>
    <property type="project" value="TreeGrafter"/>
</dbReference>
<sequence length="91" mass="10576">MHGAVKVLDPVKNNLVNFIEMFQDKGQTCLVFERLDMDLYRLVWQQQRPMTLCEIRPIAYQSAPEVSLGLPFSKAIDMWSFGCLHSKIREC</sequence>
<evidence type="ECO:0000256" key="1">
    <source>
        <dbReference type="ARBA" id="ARBA00022527"/>
    </source>
</evidence>
<dbReference type="GO" id="GO:0004674">
    <property type="term" value="F:protein serine/threonine kinase activity"/>
    <property type="evidence" value="ECO:0007669"/>
    <property type="project" value="UniProtKB-KW"/>
</dbReference>
<comment type="caution">
    <text evidence="6">The sequence shown here is derived from an EMBL/GenBank/DDBJ whole genome shotgun (WGS) entry which is preliminary data.</text>
</comment>
<accession>A0A9N7Z434</accession>
<evidence type="ECO:0000256" key="2">
    <source>
        <dbReference type="ARBA" id="ARBA00022679"/>
    </source>
</evidence>
<dbReference type="PANTHER" id="PTHR24058:SF53">
    <property type="entry name" value="HOMEODOMAIN-INTERACTING PROTEIN KINASE 2"/>
    <property type="match status" value="1"/>
</dbReference>
<evidence type="ECO:0000313" key="6">
    <source>
        <dbReference type="EMBL" id="CAB1449102.1"/>
    </source>
</evidence>
<dbReference type="EMBL" id="CADEAL010004002">
    <property type="protein sequence ID" value="CAB1449102.1"/>
    <property type="molecule type" value="Genomic_DNA"/>
</dbReference>
<dbReference type="GO" id="GO:0004713">
    <property type="term" value="F:protein tyrosine kinase activity"/>
    <property type="evidence" value="ECO:0007669"/>
    <property type="project" value="TreeGrafter"/>
</dbReference>
<dbReference type="Gene3D" id="1.10.510.10">
    <property type="entry name" value="Transferase(Phosphotransferase) domain 1"/>
    <property type="match status" value="2"/>
</dbReference>
<keyword evidence="3" id="KW-0547">Nucleotide-binding</keyword>
<dbReference type="GO" id="GO:0003714">
    <property type="term" value="F:transcription corepressor activity"/>
    <property type="evidence" value="ECO:0007669"/>
    <property type="project" value="TreeGrafter"/>
</dbReference>
<dbReference type="InterPro" id="IPR011009">
    <property type="entry name" value="Kinase-like_dom_sf"/>
</dbReference>
<reference evidence="6" key="1">
    <citation type="submission" date="2020-03" db="EMBL/GenBank/DDBJ databases">
        <authorList>
            <person name="Weist P."/>
        </authorList>
    </citation>
    <scope>NUCLEOTIDE SEQUENCE</scope>
</reference>
<evidence type="ECO:0000256" key="5">
    <source>
        <dbReference type="ARBA" id="ARBA00022840"/>
    </source>
</evidence>
<dbReference type="GO" id="GO:0046332">
    <property type="term" value="F:SMAD binding"/>
    <property type="evidence" value="ECO:0007669"/>
    <property type="project" value="TreeGrafter"/>
</dbReference>
<dbReference type="PANTHER" id="PTHR24058">
    <property type="entry name" value="DUAL SPECIFICITY PROTEIN KINASE"/>
    <property type="match status" value="1"/>
</dbReference>
<evidence type="ECO:0000256" key="3">
    <source>
        <dbReference type="ARBA" id="ARBA00022741"/>
    </source>
</evidence>
<dbReference type="SUPFAM" id="SSF56112">
    <property type="entry name" value="Protein kinase-like (PK-like)"/>
    <property type="match status" value="1"/>
</dbReference>
<name>A0A9N7Z434_PLEPL</name>
<dbReference type="GO" id="GO:0042771">
    <property type="term" value="P:intrinsic apoptotic signaling pathway in response to DNA damage by p53 class mediator"/>
    <property type="evidence" value="ECO:0007669"/>
    <property type="project" value="TreeGrafter"/>
</dbReference>
<proteinExistence type="predicted"/>
<dbReference type="InterPro" id="IPR050494">
    <property type="entry name" value="Ser_Thr_dual-spec_kinase"/>
</dbReference>
<keyword evidence="1" id="KW-0723">Serine/threonine-protein kinase</keyword>
<dbReference type="GO" id="GO:0007224">
    <property type="term" value="P:smoothened signaling pathway"/>
    <property type="evidence" value="ECO:0007669"/>
    <property type="project" value="TreeGrafter"/>
</dbReference>
<protein>
    <submittedName>
        <fullName evidence="6">Uncharacterized protein</fullName>
    </submittedName>
</protein>
<evidence type="ECO:0000313" key="7">
    <source>
        <dbReference type="Proteomes" id="UP001153269"/>
    </source>
</evidence>
<dbReference type="GO" id="GO:0045944">
    <property type="term" value="P:positive regulation of transcription by RNA polymerase II"/>
    <property type="evidence" value="ECO:0007669"/>
    <property type="project" value="TreeGrafter"/>
</dbReference>
<keyword evidence="4" id="KW-0418">Kinase</keyword>
<keyword evidence="5" id="KW-0067">ATP-binding</keyword>
<dbReference type="Proteomes" id="UP001153269">
    <property type="component" value="Unassembled WGS sequence"/>
</dbReference>
<evidence type="ECO:0000256" key="4">
    <source>
        <dbReference type="ARBA" id="ARBA00022777"/>
    </source>
</evidence>
<keyword evidence="2" id="KW-0808">Transferase</keyword>
<keyword evidence="7" id="KW-1185">Reference proteome</keyword>
<organism evidence="6 7">
    <name type="scientific">Pleuronectes platessa</name>
    <name type="common">European plaice</name>
    <dbReference type="NCBI Taxonomy" id="8262"/>
    <lineage>
        <taxon>Eukaryota</taxon>
        <taxon>Metazoa</taxon>
        <taxon>Chordata</taxon>
        <taxon>Craniata</taxon>
        <taxon>Vertebrata</taxon>
        <taxon>Euteleostomi</taxon>
        <taxon>Actinopterygii</taxon>
        <taxon>Neopterygii</taxon>
        <taxon>Teleostei</taxon>
        <taxon>Neoteleostei</taxon>
        <taxon>Acanthomorphata</taxon>
        <taxon>Carangaria</taxon>
        <taxon>Pleuronectiformes</taxon>
        <taxon>Pleuronectoidei</taxon>
        <taxon>Pleuronectidae</taxon>
        <taxon>Pleuronectes</taxon>
    </lineage>
</organism>
<dbReference type="AlphaFoldDB" id="A0A9N7Z434"/>
<dbReference type="GO" id="GO:0016605">
    <property type="term" value="C:PML body"/>
    <property type="evidence" value="ECO:0007669"/>
    <property type="project" value="TreeGrafter"/>
</dbReference>
<gene>
    <name evidence="6" type="ORF">PLEPLA_LOCUS36782</name>
</gene>
<dbReference type="GO" id="GO:0003713">
    <property type="term" value="F:transcription coactivator activity"/>
    <property type="evidence" value="ECO:0007669"/>
    <property type="project" value="TreeGrafter"/>
</dbReference>
<dbReference type="GO" id="GO:0005524">
    <property type="term" value="F:ATP binding"/>
    <property type="evidence" value="ECO:0007669"/>
    <property type="project" value="UniProtKB-KW"/>
</dbReference>